<evidence type="ECO:0000256" key="6">
    <source>
        <dbReference type="ARBA" id="ARBA00023014"/>
    </source>
</evidence>
<keyword evidence="1" id="KW-0285">Flavoprotein</keyword>
<evidence type="ECO:0000256" key="4">
    <source>
        <dbReference type="ARBA" id="ARBA00023002"/>
    </source>
</evidence>
<dbReference type="PANTHER" id="PTHR47354">
    <property type="entry name" value="NADH OXIDOREDUCTASE HCR"/>
    <property type="match status" value="1"/>
</dbReference>
<dbReference type="PROSITE" id="PS51384">
    <property type="entry name" value="FAD_FR"/>
    <property type="match status" value="1"/>
</dbReference>
<organism evidence="9 10">
    <name type="scientific">Variovorax terrae</name>
    <dbReference type="NCBI Taxonomy" id="2923278"/>
    <lineage>
        <taxon>Bacteria</taxon>
        <taxon>Pseudomonadati</taxon>
        <taxon>Pseudomonadota</taxon>
        <taxon>Betaproteobacteria</taxon>
        <taxon>Burkholderiales</taxon>
        <taxon>Comamonadaceae</taxon>
        <taxon>Variovorax</taxon>
    </lineage>
</organism>
<keyword evidence="6" id="KW-0411">Iron-sulfur</keyword>
<evidence type="ECO:0000256" key="3">
    <source>
        <dbReference type="ARBA" id="ARBA00022723"/>
    </source>
</evidence>
<dbReference type="GO" id="GO:0051537">
    <property type="term" value="F:2 iron, 2 sulfur cluster binding"/>
    <property type="evidence" value="ECO:0007669"/>
    <property type="project" value="UniProtKB-KW"/>
</dbReference>
<dbReference type="Gene3D" id="2.40.30.10">
    <property type="entry name" value="Translation factors"/>
    <property type="match status" value="1"/>
</dbReference>
<dbReference type="PANTHER" id="PTHR47354:SF1">
    <property type="entry name" value="CARNITINE MONOOXYGENASE REDUCTASE SUBUNIT"/>
    <property type="match status" value="1"/>
</dbReference>
<dbReference type="InterPro" id="IPR039261">
    <property type="entry name" value="FNR_nucleotide-bd"/>
</dbReference>
<keyword evidence="3" id="KW-0479">Metal-binding</keyword>
<dbReference type="Pfam" id="PF00111">
    <property type="entry name" value="Fer2"/>
    <property type="match status" value="1"/>
</dbReference>
<accession>A0A9X1VYM1</accession>
<comment type="caution">
    <text evidence="9">The sequence shown here is derived from an EMBL/GenBank/DDBJ whole genome shotgun (WGS) entry which is preliminary data.</text>
</comment>
<dbReference type="InterPro" id="IPR050415">
    <property type="entry name" value="MRET"/>
</dbReference>
<dbReference type="InterPro" id="IPR012675">
    <property type="entry name" value="Beta-grasp_dom_sf"/>
</dbReference>
<dbReference type="PRINTS" id="PR00409">
    <property type="entry name" value="PHDIOXRDTASE"/>
</dbReference>
<dbReference type="Gene3D" id="3.10.20.30">
    <property type="match status" value="1"/>
</dbReference>
<dbReference type="Gene3D" id="3.40.50.80">
    <property type="entry name" value="Nucleotide-binding domain of ferredoxin-NADP reductase (FNR) module"/>
    <property type="match status" value="1"/>
</dbReference>
<dbReference type="InterPro" id="IPR001433">
    <property type="entry name" value="OxRdtase_FAD/NAD-bd"/>
</dbReference>
<reference evidence="9" key="1">
    <citation type="submission" date="2022-03" db="EMBL/GenBank/DDBJ databases">
        <authorList>
            <person name="Woo C.Y."/>
        </authorList>
    </citation>
    <scope>NUCLEOTIDE SEQUENCE</scope>
    <source>
        <strain evidence="9">CYS-02</strain>
    </source>
</reference>
<sequence length="324" mass="35041">MTMTTPSPAPGPFPARLESIRYAARDTLLIEFRRLDGQPMPAADAGAHIDVVLPGGLARQYSLVSHRLDDPQCLLIAVKRDAASRGGSRYLHESARVGQTLLISEPRNNFPLAPEATGHSVLVAGGIGITPVWSMVQALQAQGRSWELHYACRSRPDAAFLRELQALPQAHFFFDDEHPGERLNLQAIAERQAPGTHFYCCGPGPMLDAFEAATRQQPRAQVHVERFQARTALSAEGEFVVELARSARVVVVPGGKSILDTLKEAGIDVASSCEQGICGACETRVLAGTVDHQDSILSPAEQAANDTMMICCSRSQGERLVLDL</sequence>
<evidence type="ECO:0000256" key="5">
    <source>
        <dbReference type="ARBA" id="ARBA00023004"/>
    </source>
</evidence>
<dbReference type="GO" id="GO:0046872">
    <property type="term" value="F:metal ion binding"/>
    <property type="evidence" value="ECO:0007669"/>
    <property type="project" value="UniProtKB-KW"/>
</dbReference>
<dbReference type="InterPro" id="IPR017927">
    <property type="entry name" value="FAD-bd_FR_type"/>
</dbReference>
<dbReference type="InterPro" id="IPR006058">
    <property type="entry name" value="2Fe2S_fd_BS"/>
</dbReference>
<evidence type="ECO:0000259" key="7">
    <source>
        <dbReference type="PROSITE" id="PS51085"/>
    </source>
</evidence>
<dbReference type="InterPro" id="IPR001041">
    <property type="entry name" value="2Fe-2S_ferredoxin-type"/>
</dbReference>
<dbReference type="Proteomes" id="UP001139447">
    <property type="component" value="Unassembled WGS sequence"/>
</dbReference>
<evidence type="ECO:0000313" key="9">
    <source>
        <dbReference type="EMBL" id="MCJ0764417.1"/>
    </source>
</evidence>
<protein>
    <submittedName>
        <fullName evidence="9">PDR/VanB family oxidoreductase</fullName>
    </submittedName>
</protein>
<dbReference type="AlphaFoldDB" id="A0A9X1VYM1"/>
<keyword evidence="2" id="KW-0001">2Fe-2S</keyword>
<evidence type="ECO:0000259" key="8">
    <source>
        <dbReference type="PROSITE" id="PS51384"/>
    </source>
</evidence>
<feature type="domain" description="2Fe-2S ferredoxin-type" evidence="7">
    <location>
        <begin position="239"/>
        <end position="324"/>
    </location>
</feature>
<keyword evidence="5" id="KW-0408">Iron</keyword>
<dbReference type="CDD" id="cd06185">
    <property type="entry name" value="PDR_like"/>
    <property type="match status" value="1"/>
</dbReference>
<dbReference type="EMBL" id="JALGBI010000001">
    <property type="protein sequence ID" value="MCJ0764417.1"/>
    <property type="molecule type" value="Genomic_DNA"/>
</dbReference>
<dbReference type="SUPFAM" id="SSF54292">
    <property type="entry name" value="2Fe-2S ferredoxin-like"/>
    <property type="match status" value="1"/>
</dbReference>
<feature type="domain" description="FAD-binding FR-type" evidence="8">
    <location>
        <begin position="10"/>
        <end position="113"/>
    </location>
</feature>
<dbReference type="CDD" id="cd00207">
    <property type="entry name" value="fer2"/>
    <property type="match status" value="1"/>
</dbReference>
<dbReference type="PROSITE" id="PS00197">
    <property type="entry name" value="2FE2S_FER_1"/>
    <property type="match status" value="1"/>
</dbReference>
<dbReference type="GO" id="GO:0016491">
    <property type="term" value="F:oxidoreductase activity"/>
    <property type="evidence" value="ECO:0007669"/>
    <property type="project" value="UniProtKB-KW"/>
</dbReference>
<keyword evidence="10" id="KW-1185">Reference proteome</keyword>
<dbReference type="SUPFAM" id="SSF52343">
    <property type="entry name" value="Ferredoxin reductase-like, C-terminal NADP-linked domain"/>
    <property type="match status" value="1"/>
</dbReference>
<dbReference type="Pfam" id="PF00175">
    <property type="entry name" value="NAD_binding_1"/>
    <property type="match status" value="1"/>
</dbReference>
<proteinExistence type="predicted"/>
<dbReference type="PROSITE" id="PS51085">
    <property type="entry name" value="2FE2S_FER_2"/>
    <property type="match status" value="1"/>
</dbReference>
<dbReference type="InterPro" id="IPR017938">
    <property type="entry name" value="Riboflavin_synthase-like_b-brl"/>
</dbReference>
<evidence type="ECO:0000256" key="2">
    <source>
        <dbReference type="ARBA" id="ARBA00022714"/>
    </source>
</evidence>
<keyword evidence="4" id="KW-0560">Oxidoreductase</keyword>
<evidence type="ECO:0000256" key="1">
    <source>
        <dbReference type="ARBA" id="ARBA00022630"/>
    </source>
</evidence>
<dbReference type="InterPro" id="IPR036010">
    <property type="entry name" value="2Fe-2S_ferredoxin-like_sf"/>
</dbReference>
<evidence type="ECO:0000313" key="10">
    <source>
        <dbReference type="Proteomes" id="UP001139447"/>
    </source>
</evidence>
<dbReference type="SUPFAM" id="SSF63380">
    <property type="entry name" value="Riboflavin synthase domain-like"/>
    <property type="match status" value="1"/>
</dbReference>
<name>A0A9X1VYM1_9BURK</name>
<gene>
    <name evidence="9" type="ORF">MMF98_14465</name>
</gene>